<sequence>MDHTNALLESAQSLANILTNGSLSGISRKNMETALDTITAGLVAVATIDTKLVVDHLEDAASKASE</sequence>
<evidence type="ECO:0000313" key="2">
    <source>
        <dbReference type="Proteomes" id="UP000595519"/>
    </source>
</evidence>
<gene>
    <name evidence="1" type="ORF">AMP2_gp016</name>
</gene>
<name>A0A7S5W9C1_9CAUD</name>
<evidence type="ECO:0000313" key="1">
    <source>
        <dbReference type="EMBL" id="QKE55964.1"/>
    </source>
</evidence>
<reference evidence="1 2" key="1">
    <citation type="journal article" date="2021" name="MSphere">
        <title>A Novel N4-Like Bacteriophage Isolated from a Wastewater Source in South India with Activity against Several Multidrug-Resistant Clinical Pseudomonas aeruginosa Isolates.</title>
        <authorList>
            <person name="Menon N.D."/>
            <person name="Kumar M.S."/>
            <person name="Satheesh Babu T.G."/>
            <person name="Bose S."/>
            <person name="Vijayakumar G."/>
            <person name="Baswe M."/>
            <person name="Chatterjee M."/>
            <person name="D'Silva J.R."/>
            <person name="Shetty K."/>
            <person name="Haripriyan J."/>
            <person name="Kumar A."/>
            <person name="Nair S."/>
            <person name="Somanath P."/>
            <person name="Nair B.G."/>
            <person name="Nizet V."/>
            <person name="Kumar G.B."/>
        </authorList>
    </citation>
    <scope>NUCLEOTIDE SEQUENCE [LARGE SCALE GENOMIC DNA]</scope>
</reference>
<proteinExistence type="predicted"/>
<protein>
    <submittedName>
        <fullName evidence="1">Uncharacterized protein</fullName>
    </submittedName>
</protein>
<dbReference type="EMBL" id="MT416090">
    <property type="protein sequence ID" value="QKE55964.1"/>
    <property type="molecule type" value="Genomic_DNA"/>
</dbReference>
<dbReference type="Proteomes" id="UP000595519">
    <property type="component" value="Segment"/>
</dbReference>
<organism evidence="1 2">
    <name type="scientific">Pseudomonas phage vB_Pae_AM.P2</name>
    <dbReference type="NCBI Taxonomy" id="2731695"/>
    <lineage>
        <taxon>Viruses</taxon>
        <taxon>Duplodnaviria</taxon>
        <taxon>Heunggongvirae</taxon>
        <taxon>Uroviricota</taxon>
        <taxon>Caudoviricetes</taxon>
        <taxon>Schitoviridae</taxon>
        <taxon>Migulavirinae</taxon>
        <taxon>Luzseptimavirus</taxon>
        <taxon>Luzseptimavirus KPP21</taxon>
    </lineage>
</organism>
<accession>A0A7S5W9C1</accession>